<keyword evidence="1" id="KW-0812">Transmembrane</keyword>
<keyword evidence="1" id="KW-1133">Transmembrane helix</keyword>
<proteinExistence type="predicted"/>
<protein>
    <recommendedName>
        <fullName evidence="4">YrhK domain-containing protein</fullName>
    </recommendedName>
</protein>
<comment type="caution">
    <text evidence="2">The sequence shown here is derived from an EMBL/GenBank/DDBJ whole genome shotgun (WGS) entry which is preliminary data.</text>
</comment>
<organism evidence="2 3">
    <name type="scientific">Martelella lutilitoris</name>
    <dbReference type="NCBI Taxonomy" id="2583532"/>
    <lineage>
        <taxon>Bacteria</taxon>
        <taxon>Pseudomonadati</taxon>
        <taxon>Pseudomonadota</taxon>
        <taxon>Alphaproteobacteria</taxon>
        <taxon>Hyphomicrobiales</taxon>
        <taxon>Aurantimonadaceae</taxon>
        <taxon>Martelella</taxon>
    </lineage>
</organism>
<evidence type="ECO:0000256" key="1">
    <source>
        <dbReference type="SAM" id="Phobius"/>
    </source>
</evidence>
<name>A0A5C4JRH9_9HYPH</name>
<reference evidence="2 3" key="1">
    <citation type="submission" date="2019-06" db="EMBL/GenBank/DDBJ databases">
        <title>Martelella lutilitoris sp. nov., isolated from a tidal mudflat.</title>
        <authorList>
            <person name="Kim Y.-J."/>
        </authorList>
    </citation>
    <scope>NUCLEOTIDE SEQUENCE [LARGE SCALE GENOMIC DNA]</scope>
    <source>
        <strain evidence="2 3">GH2-6</strain>
    </source>
</reference>
<feature type="transmembrane region" description="Helical" evidence="1">
    <location>
        <begin position="251"/>
        <end position="269"/>
    </location>
</feature>
<keyword evidence="3" id="KW-1185">Reference proteome</keyword>
<dbReference type="RefSeq" id="WP_138748266.1">
    <property type="nucleotide sequence ID" value="NZ_VCLB01000005.1"/>
</dbReference>
<evidence type="ECO:0008006" key="4">
    <source>
        <dbReference type="Google" id="ProtNLM"/>
    </source>
</evidence>
<gene>
    <name evidence="2" type="ORF">FF124_09510</name>
</gene>
<sequence>MISKVNHAEETLQAGPWPFVTLRHETRGGRRLLWRARDHRKGLFRQKRALEHVRAPAWQTALYNWIMGLIFVIGSSLFMAGSAMALFPKIVAGLPDWTTNVTFFAGSIPFTTAAYLQLFQAANADQTAAGTGVRPRLFGWSPDSPGWLSAATQFIGTVAFNFNTFDAINTPKGWVAQDLVIWTPGMIGSVLFLVSAYLAYIEVGHAHLSRPRRELGWWIAAINLAGCVAFMIASTLAYVPRHGVSAVVMDVSNANLWFGAFCFALAAALSMREARHAGDNAAA</sequence>
<evidence type="ECO:0000313" key="2">
    <source>
        <dbReference type="EMBL" id="TNB47821.1"/>
    </source>
</evidence>
<dbReference type="OrthoDB" id="244933at2"/>
<feature type="transmembrane region" description="Helical" evidence="1">
    <location>
        <begin position="62"/>
        <end position="87"/>
    </location>
</feature>
<accession>A0A5C4JRH9</accession>
<evidence type="ECO:0000313" key="3">
    <source>
        <dbReference type="Proteomes" id="UP000307874"/>
    </source>
</evidence>
<dbReference type="Proteomes" id="UP000307874">
    <property type="component" value="Unassembled WGS sequence"/>
</dbReference>
<keyword evidence="1" id="KW-0472">Membrane</keyword>
<dbReference type="EMBL" id="VCLB01000005">
    <property type="protein sequence ID" value="TNB47821.1"/>
    <property type="molecule type" value="Genomic_DNA"/>
</dbReference>
<feature type="transmembrane region" description="Helical" evidence="1">
    <location>
        <begin position="179"/>
        <end position="203"/>
    </location>
</feature>
<feature type="transmembrane region" description="Helical" evidence="1">
    <location>
        <begin position="215"/>
        <end position="239"/>
    </location>
</feature>
<dbReference type="AlphaFoldDB" id="A0A5C4JRH9"/>